<protein>
    <submittedName>
        <fullName evidence="3">Cyclopropane-fatty-acyl-phospholipid synthase</fullName>
    </submittedName>
</protein>
<organism evidence="3 4">
    <name type="scientific">Candidatus Nitrospira allomarina</name>
    <dbReference type="NCBI Taxonomy" id="3020900"/>
    <lineage>
        <taxon>Bacteria</taxon>
        <taxon>Pseudomonadati</taxon>
        <taxon>Nitrospirota</taxon>
        <taxon>Nitrospiria</taxon>
        <taxon>Nitrospirales</taxon>
        <taxon>Nitrospiraceae</taxon>
        <taxon>Nitrospira</taxon>
    </lineage>
</organism>
<dbReference type="AlphaFoldDB" id="A0AA96GG81"/>
<keyword evidence="4" id="KW-1185">Reference proteome</keyword>
<proteinExistence type="predicted"/>
<sequence length="362" mass="39711">MASTTGMRGGGFYDAHSSGQRAAMDEFLPWVVGAMAGLPLPKNGTPIALLDLGSSEGANAIHAIGAIIEALRERTSADIWTFFDDLPTNDFNQLFANLFPDATSSSRIAGIYPAAVGGSLFERVVPASSLDIATTFNAVGWMSALPQTRLPRFISPSPPAQRAFREGVSVSPEERAAFTKQAHEDILSFYRARAAELKPGGKLLVQVFGRNDEHDTANGIIDGISDAMLDMVEEGRLRRDVYENFVFPVYYRSLPELLPPTGENGEPPAFRVEKAEARDCRVPFNEEFARSGDPRAWAESYAGFIRAFSEPVVTSGLPNTPDRPQLIDELYARMTKRFAADPERYEFHFISLGVLLTRVLSI</sequence>
<dbReference type="KEGG" id="nall:PP769_08215"/>
<dbReference type="GO" id="GO:0046872">
    <property type="term" value="F:metal ion binding"/>
    <property type="evidence" value="ECO:0007669"/>
    <property type="project" value="UniProtKB-KW"/>
</dbReference>
<dbReference type="InterPro" id="IPR042086">
    <property type="entry name" value="MeTrfase_capping"/>
</dbReference>
<dbReference type="Pfam" id="PF03492">
    <property type="entry name" value="Methyltransf_7"/>
    <property type="match status" value="1"/>
</dbReference>
<reference evidence="3 4" key="1">
    <citation type="submission" date="2023-01" db="EMBL/GenBank/DDBJ databases">
        <title>Cultivation and genomic characterization of new, ubiquitous marine nitrite-oxidizing bacteria from the Nitrospirales.</title>
        <authorList>
            <person name="Mueller A.J."/>
            <person name="Daebeler A."/>
            <person name="Herbold C.W."/>
            <person name="Kirkegaard R.H."/>
            <person name="Daims H."/>
        </authorList>
    </citation>
    <scope>NUCLEOTIDE SEQUENCE [LARGE SCALE GENOMIC DNA]</scope>
    <source>
        <strain evidence="3 4">VA</strain>
    </source>
</reference>
<keyword evidence="2" id="KW-0460">Magnesium</keyword>
<dbReference type="InterPro" id="IPR005299">
    <property type="entry name" value="MeTrfase_7"/>
</dbReference>
<keyword evidence="1" id="KW-0479">Metal-binding</keyword>
<dbReference type="PANTHER" id="PTHR31009">
    <property type="entry name" value="S-ADENOSYL-L-METHIONINE:CARBOXYL METHYLTRANSFERASE FAMILY PROTEIN"/>
    <property type="match status" value="1"/>
</dbReference>
<dbReference type="Proteomes" id="UP001302719">
    <property type="component" value="Chromosome"/>
</dbReference>
<dbReference type="GO" id="GO:0008168">
    <property type="term" value="F:methyltransferase activity"/>
    <property type="evidence" value="ECO:0007669"/>
    <property type="project" value="InterPro"/>
</dbReference>
<evidence type="ECO:0000256" key="1">
    <source>
        <dbReference type="ARBA" id="ARBA00022723"/>
    </source>
</evidence>
<gene>
    <name evidence="3" type="ORF">PP769_08215</name>
</gene>
<dbReference type="RefSeq" id="WP_312646551.1">
    <property type="nucleotide sequence ID" value="NZ_CP116967.1"/>
</dbReference>
<evidence type="ECO:0000313" key="4">
    <source>
        <dbReference type="Proteomes" id="UP001302719"/>
    </source>
</evidence>
<dbReference type="EMBL" id="CP116967">
    <property type="protein sequence ID" value="WNM59725.1"/>
    <property type="molecule type" value="Genomic_DNA"/>
</dbReference>
<evidence type="ECO:0000313" key="3">
    <source>
        <dbReference type="EMBL" id="WNM59725.1"/>
    </source>
</evidence>
<dbReference type="Gene3D" id="3.40.50.150">
    <property type="entry name" value="Vaccinia Virus protein VP39"/>
    <property type="match status" value="1"/>
</dbReference>
<dbReference type="Gene3D" id="1.10.1200.270">
    <property type="entry name" value="Methyltransferase, alpha-helical capping domain"/>
    <property type="match status" value="1"/>
</dbReference>
<evidence type="ECO:0000256" key="2">
    <source>
        <dbReference type="ARBA" id="ARBA00022842"/>
    </source>
</evidence>
<dbReference type="InterPro" id="IPR029063">
    <property type="entry name" value="SAM-dependent_MTases_sf"/>
</dbReference>
<dbReference type="SUPFAM" id="SSF53335">
    <property type="entry name" value="S-adenosyl-L-methionine-dependent methyltransferases"/>
    <property type="match status" value="1"/>
</dbReference>
<name>A0AA96GG81_9BACT</name>
<accession>A0AA96GG81</accession>